<dbReference type="OrthoDB" id="5298497at2"/>
<protein>
    <submittedName>
        <fullName evidence="2">Uncharacterized conserved protein, DUF58 family, contains vWF domain</fullName>
    </submittedName>
</protein>
<proteinExistence type="predicted"/>
<feature type="transmembrane region" description="Helical" evidence="1">
    <location>
        <begin position="72"/>
        <end position="94"/>
    </location>
</feature>
<keyword evidence="1" id="KW-0472">Membrane</keyword>
<sequence length="332" mass="36962">MAIPDAVRDEKGDTWSRRWRALHSAWLSRRAPAARAVTLDHRKLFILPTRAGLAFALVIVLLWLLGTNYENNLVFALAFLLASLFVVLPLHTFANLSGIEIRLLEAGTAFAGDFATARLALARDRDRRGEHIQLGWPAGDPVTVQVPGEGAVEVEVALPVMERGRVRAPRLRIETRFPLGLFRCWSWIDLDVEFLVYPQPRPAGPLPLGAALAEGESEQKRRGGDDFAGLRQYQLGHSPRQVAWKQFAAGRGLHSKDYESGVDSRLWLEWDLLAGRDIETRLGNLCQWVLDADRQQLAYGLRLPGRAIEPGLGPSHRDRLLAALALFPVQGV</sequence>
<dbReference type="PANTHER" id="PTHR34351">
    <property type="entry name" value="SLR1927 PROTEIN-RELATED"/>
    <property type="match status" value="1"/>
</dbReference>
<dbReference type="Proteomes" id="UP000199305">
    <property type="component" value="Unassembled WGS sequence"/>
</dbReference>
<evidence type="ECO:0000313" key="3">
    <source>
        <dbReference type="Proteomes" id="UP000199305"/>
    </source>
</evidence>
<name>A0A1G8V3L0_9GAMM</name>
<keyword evidence="1" id="KW-0812">Transmembrane</keyword>
<keyword evidence="3" id="KW-1185">Reference proteome</keyword>
<accession>A0A1G8V3L0</accession>
<dbReference type="EMBL" id="FNFH01000001">
    <property type="protein sequence ID" value="SDJ60623.1"/>
    <property type="molecule type" value="Genomic_DNA"/>
</dbReference>
<evidence type="ECO:0000256" key="1">
    <source>
        <dbReference type="SAM" id="Phobius"/>
    </source>
</evidence>
<feature type="transmembrane region" description="Helical" evidence="1">
    <location>
        <begin position="44"/>
        <end position="66"/>
    </location>
</feature>
<keyword evidence="1" id="KW-1133">Transmembrane helix</keyword>
<organism evidence="2 3">
    <name type="scientific">Microbulbifer yueqingensis</name>
    <dbReference type="NCBI Taxonomy" id="658219"/>
    <lineage>
        <taxon>Bacteria</taxon>
        <taxon>Pseudomonadati</taxon>
        <taxon>Pseudomonadota</taxon>
        <taxon>Gammaproteobacteria</taxon>
        <taxon>Cellvibrionales</taxon>
        <taxon>Microbulbiferaceae</taxon>
        <taxon>Microbulbifer</taxon>
    </lineage>
</organism>
<gene>
    <name evidence="2" type="ORF">SAMN05216212_0391</name>
</gene>
<reference evidence="3" key="1">
    <citation type="submission" date="2016-10" db="EMBL/GenBank/DDBJ databases">
        <authorList>
            <person name="Varghese N."/>
            <person name="Submissions S."/>
        </authorList>
    </citation>
    <scope>NUCLEOTIDE SEQUENCE [LARGE SCALE GENOMIC DNA]</scope>
    <source>
        <strain evidence="3">CGMCC 1.10658</strain>
    </source>
</reference>
<evidence type="ECO:0000313" key="2">
    <source>
        <dbReference type="EMBL" id="SDJ60623.1"/>
    </source>
</evidence>
<dbReference type="AlphaFoldDB" id="A0A1G8V3L0"/>
<dbReference type="STRING" id="658219.SAMN05216212_0391"/>
<dbReference type="PANTHER" id="PTHR34351:SF1">
    <property type="entry name" value="SLR1927 PROTEIN"/>
    <property type="match status" value="1"/>
</dbReference>
<dbReference type="RefSeq" id="WP_091507220.1">
    <property type="nucleotide sequence ID" value="NZ_FNFH01000001.1"/>
</dbReference>